<evidence type="ECO:0000313" key="4">
    <source>
        <dbReference type="Proteomes" id="UP001412067"/>
    </source>
</evidence>
<evidence type="ECO:0000259" key="2">
    <source>
        <dbReference type="Pfam" id="PF12697"/>
    </source>
</evidence>
<name>A0ABR2MKL0_9ASPA</name>
<dbReference type="PANTHER" id="PTHR45763">
    <property type="entry name" value="HYDROLASE, ALPHA/BETA FOLD FAMILY PROTEIN, EXPRESSED-RELATED"/>
    <property type="match status" value="1"/>
</dbReference>
<keyword evidence="4" id="KW-1185">Reference proteome</keyword>
<accession>A0ABR2MKL0</accession>
<organism evidence="3 4">
    <name type="scientific">Platanthera guangdongensis</name>
    <dbReference type="NCBI Taxonomy" id="2320717"/>
    <lineage>
        <taxon>Eukaryota</taxon>
        <taxon>Viridiplantae</taxon>
        <taxon>Streptophyta</taxon>
        <taxon>Embryophyta</taxon>
        <taxon>Tracheophyta</taxon>
        <taxon>Spermatophyta</taxon>
        <taxon>Magnoliopsida</taxon>
        <taxon>Liliopsida</taxon>
        <taxon>Asparagales</taxon>
        <taxon>Orchidaceae</taxon>
        <taxon>Orchidoideae</taxon>
        <taxon>Orchideae</taxon>
        <taxon>Orchidinae</taxon>
        <taxon>Platanthera</taxon>
    </lineage>
</organism>
<dbReference type="Proteomes" id="UP001412067">
    <property type="component" value="Unassembled WGS sequence"/>
</dbReference>
<feature type="domain" description="AB hydrolase-1" evidence="2">
    <location>
        <begin position="100"/>
        <end position="356"/>
    </location>
</feature>
<dbReference type="Pfam" id="PF12697">
    <property type="entry name" value="Abhydrolase_6"/>
    <property type="match status" value="1"/>
</dbReference>
<sequence length="374" mass="42014">MPFILPAFSTELFVNTKNNKKRGEMSPASKKISAASARAHTRGKIQSRSASYSSAQFYRAAQPPPPNGPLITSPRIKLSDGRHLAYLESGVPKEKANYKVIFIHGFDCCKFSVFPLSQGLIEELGIYQLSFDRAGYGESDPDPKKSERSTALDIEELADNMGLGSKFYVMGYSMGGEIAWTCLKYIPHRLAGVAIVAPVSNYWWPNFPPNVTREAYSKQFLQDQWAVGVAHYVPWLVYWWNSQKWFPSSSVIDHNPLICSPPDLRILASFEKTHNAAYTRQQGEFESLHRDMIVGFGSWEFDPMDLDNPFPNGEGSVHLWHGTEDFIVPAMLSRYISQKLPWVQYHEIAGAGHLFPLAGGMTDALFRKLLVGEP</sequence>
<dbReference type="InterPro" id="IPR029058">
    <property type="entry name" value="AB_hydrolase_fold"/>
</dbReference>
<feature type="compositionally biased region" description="Low complexity" evidence="1">
    <location>
        <begin position="26"/>
        <end position="38"/>
    </location>
</feature>
<protein>
    <recommendedName>
        <fullName evidence="2">AB hydrolase-1 domain-containing protein</fullName>
    </recommendedName>
</protein>
<dbReference type="InterPro" id="IPR000073">
    <property type="entry name" value="AB_hydrolase_1"/>
</dbReference>
<dbReference type="EMBL" id="JBBWWR010000007">
    <property type="protein sequence ID" value="KAK8964533.1"/>
    <property type="molecule type" value="Genomic_DNA"/>
</dbReference>
<feature type="region of interest" description="Disordered" evidence="1">
    <location>
        <begin position="19"/>
        <end position="45"/>
    </location>
</feature>
<gene>
    <name evidence="3" type="ORF">KSP40_PGU019645</name>
</gene>
<evidence type="ECO:0000313" key="3">
    <source>
        <dbReference type="EMBL" id="KAK8964533.1"/>
    </source>
</evidence>
<dbReference type="SUPFAM" id="SSF53474">
    <property type="entry name" value="alpha/beta-Hydrolases"/>
    <property type="match status" value="1"/>
</dbReference>
<evidence type="ECO:0000256" key="1">
    <source>
        <dbReference type="SAM" id="MobiDB-lite"/>
    </source>
</evidence>
<dbReference type="PANTHER" id="PTHR45763:SF51">
    <property type="entry name" value="ALPHA_BETA-HYDROLASES SUPERFAMILY PROTEIN"/>
    <property type="match status" value="1"/>
</dbReference>
<proteinExistence type="predicted"/>
<comment type="caution">
    <text evidence="3">The sequence shown here is derived from an EMBL/GenBank/DDBJ whole genome shotgun (WGS) entry which is preliminary data.</text>
</comment>
<dbReference type="Gene3D" id="3.40.50.1820">
    <property type="entry name" value="alpha/beta hydrolase"/>
    <property type="match status" value="1"/>
</dbReference>
<reference evidence="3 4" key="1">
    <citation type="journal article" date="2022" name="Nat. Plants">
        <title>Genomes of leafy and leafless Platanthera orchids illuminate the evolution of mycoheterotrophy.</title>
        <authorList>
            <person name="Li M.H."/>
            <person name="Liu K.W."/>
            <person name="Li Z."/>
            <person name="Lu H.C."/>
            <person name="Ye Q.L."/>
            <person name="Zhang D."/>
            <person name="Wang J.Y."/>
            <person name="Li Y.F."/>
            <person name="Zhong Z.M."/>
            <person name="Liu X."/>
            <person name="Yu X."/>
            <person name="Liu D.K."/>
            <person name="Tu X.D."/>
            <person name="Liu B."/>
            <person name="Hao Y."/>
            <person name="Liao X.Y."/>
            <person name="Jiang Y.T."/>
            <person name="Sun W.H."/>
            <person name="Chen J."/>
            <person name="Chen Y.Q."/>
            <person name="Ai Y."/>
            <person name="Zhai J.W."/>
            <person name="Wu S.S."/>
            <person name="Zhou Z."/>
            <person name="Hsiao Y.Y."/>
            <person name="Wu W.L."/>
            <person name="Chen Y.Y."/>
            <person name="Lin Y.F."/>
            <person name="Hsu J.L."/>
            <person name="Li C.Y."/>
            <person name="Wang Z.W."/>
            <person name="Zhao X."/>
            <person name="Zhong W.Y."/>
            <person name="Ma X.K."/>
            <person name="Ma L."/>
            <person name="Huang J."/>
            <person name="Chen G.Z."/>
            <person name="Huang M.Z."/>
            <person name="Huang L."/>
            <person name="Peng D.H."/>
            <person name="Luo Y.B."/>
            <person name="Zou S.Q."/>
            <person name="Chen S.P."/>
            <person name="Lan S."/>
            <person name="Tsai W.C."/>
            <person name="Van de Peer Y."/>
            <person name="Liu Z.J."/>
        </authorList>
    </citation>
    <scope>NUCLEOTIDE SEQUENCE [LARGE SCALE GENOMIC DNA]</scope>
    <source>
        <strain evidence="3">Lor288</strain>
    </source>
</reference>